<sequence length="205" mass="22870">MRRVASYSVALRDIASCCLQLQWWTFNNTPIYPTIQQTNIQPSRPVPSHTHTHIHTHTHTQVSGSRCRSDCCLTKTTLLSKLGFITYRLATPAGNNHTTPSWSSILPIFIQNRHYSSVSHRPRHSLVLGVFVCVCVCMRVAKGTLANGTCDEVSVFPLLARTEASRQKCPQRRLFLAEAADWQASKTSSNVPGQRSDAGNHTNSR</sequence>
<proteinExistence type="predicted"/>
<evidence type="ECO:0000313" key="3">
    <source>
        <dbReference type="Proteomes" id="UP000784294"/>
    </source>
</evidence>
<feature type="compositionally biased region" description="Polar residues" evidence="1">
    <location>
        <begin position="184"/>
        <end position="205"/>
    </location>
</feature>
<dbReference type="AlphaFoldDB" id="A0A3S5AAU3"/>
<protein>
    <submittedName>
        <fullName evidence="2">Uncharacterized protein</fullName>
    </submittedName>
</protein>
<feature type="region of interest" description="Disordered" evidence="1">
    <location>
        <begin position="182"/>
        <end position="205"/>
    </location>
</feature>
<evidence type="ECO:0000313" key="2">
    <source>
        <dbReference type="EMBL" id="VEL24365.1"/>
    </source>
</evidence>
<comment type="caution">
    <text evidence="2">The sequence shown here is derived from an EMBL/GenBank/DDBJ whole genome shotgun (WGS) entry which is preliminary data.</text>
</comment>
<gene>
    <name evidence="2" type="ORF">PXEA_LOCUS17805</name>
</gene>
<organism evidence="2 3">
    <name type="scientific">Protopolystoma xenopodis</name>
    <dbReference type="NCBI Taxonomy" id="117903"/>
    <lineage>
        <taxon>Eukaryota</taxon>
        <taxon>Metazoa</taxon>
        <taxon>Spiralia</taxon>
        <taxon>Lophotrochozoa</taxon>
        <taxon>Platyhelminthes</taxon>
        <taxon>Monogenea</taxon>
        <taxon>Polyopisthocotylea</taxon>
        <taxon>Polystomatidea</taxon>
        <taxon>Polystomatidae</taxon>
        <taxon>Protopolystoma</taxon>
    </lineage>
</organism>
<evidence type="ECO:0000256" key="1">
    <source>
        <dbReference type="SAM" id="MobiDB-lite"/>
    </source>
</evidence>
<dbReference type="EMBL" id="CAAALY010067335">
    <property type="protein sequence ID" value="VEL24365.1"/>
    <property type="molecule type" value="Genomic_DNA"/>
</dbReference>
<keyword evidence="3" id="KW-1185">Reference proteome</keyword>
<accession>A0A3S5AAU3</accession>
<reference evidence="2" key="1">
    <citation type="submission" date="2018-11" db="EMBL/GenBank/DDBJ databases">
        <authorList>
            <consortium name="Pathogen Informatics"/>
        </authorList>
    </citation>
    <scope>NUCLEOTIDE SEQUENCE</scope>
</reference>
<name>A0A3S5AAU3_9PLAT</name>
<dbReference type="Proteomes" id="UP000784294">
    <property type="component" value="Unassembled WGS sequence"/>
</dbReference>